<dbReference type="Gene3D" id="3.60.10.10">
    <property type="entry name" value="Endonuclease/exonuclease/phosphatase"/>
    <property type="match status" value="1"/>
</dbReference>
<dbReference type="OrthoDB" id="9975959at2759"/>
<keyword evidence="5" id="KW-0479">Metal-binding</keyword>
<evidence type="ECO:0000256" key="3">
    <source>
        <dbReference type="ARBA" id="ARBA00004322"/>
    </source>
</evidence>
<dbReference type="InterPro" id="IPR036691">
    <property type="entry name" value="Endo/exonu/phosph_ase_sf"/>
</dbReference>
<keyword evidence="14" id="KW-1185">Reference proteome</keyword>
<dbReference type="CDD" id="cd09080">
    <property type="entry name" value="TDP2"/>
    <property type="match status" value="1"/>
</dbReference>
<dbReference type="EMBL" id="CADEPI010000002">
    <property type="protein sequence ID" value="CAB3359841.1"/>
    <property type="molecule type" value="Genomic_DNA"/>
</dbReference>
<accession>A0A8S1BKM3</accession>
<comment type="caution">
    <text evidence="13">The sequence shown here is derived from an EMBL/GenBank/DDBJ whole genome shotgun (WGS) entry which is preliminary data.</text>
</comment>
<reference evidence="13 14" key="1">
    <citation type="submission" date="2020-04" db="EMBL/GenBank/DDBJ databases">
        <authorList>
            <person name="Alioto T."/>
            <person name="Alioto T."/>
            <person name="Gomez Garrido J."/>
        </authorList>
    </citation>
    <scope>NUCLEOTIDE SEQUENCE [LARGE SCALE GENOMIC DNA]</scope>
</reference>
<dbReference type="Pfam" id="PF03372">
    <property type="entry name" value="Exo_endo_phos"/>
    <property type="match status" value="1"/>
</dbReference>
<evidence type="ECO:0000256" key="5">
    <source>
        <dbReference type="ARBA" id="ARBA00022723"/>
    </source>
</evidence>
<gene>
    <name evidence="13" type="ORF">CLODIP_2_CD08027</name>
</gene>
<dbReference type="GO" id="GO:0005737">
    <property type="term" value="C:cytoplasm"/>
    <property type="evidence" value="ECO:0007669"/>
    <property type="project" value="TreeGrafter"/>
</dbReference>
<evidence type="ECO:0000256" key="4">
    <source>
        <dbReference type="ARBA" id="ARBA00022722"/>
    </source>
</evidence>
<evidence type="ECO:0000256" key="10">
    <source>
        <dbReference type="ARBA" id="ARBA00023242"/>
    </source>
</evidence>
<evidence type="ECO:0000256" key="11">
    <source>
        <dbReference type="SAM" id="MobiDB-lite"/>
    </source>
</evidence>
<keyword evidence="6" id="KW-0227">DNA damage</keyword>
<dbReference type="PANTHER" id="PTHR15822:SF4">
    <property type="entry name" value="TYROSYL-DNA PHOSPHODIESTERASE 2"/>
    <property type="match status" value="1"/>
</dbReference>
<keyword evidence="10" id="KW-0539">Nucleus</keyword>
<dbReference type="GO" id="GO:0006302">
    <property type="term" value="P:double-strand break repair"/>
    <property type="evidence" value="ECO:0007669"/>
    <property type="project" value="TreeGrafter"/>
</dbReference>
<keyword evidence="4" id="KW-0540">Nuclease</keyword>
<protein>
    <recommendedName>
        <fullName evidence="12">Endonuclease/exonuclease/phosphatase domain-containing protein</fullName>
    </recommendedName>
</protein>
<evidence type="ECO:0000256" key="1">
    <source>
        <dbReference type="ARBA" id="ARBA00001936"/>
    </source>
</evidence>
<dbReference type="GO" id="GO:0046872">
    <property type="term" value="F:metal ion binding"/>
    <property type="evidence" value="ECO:0007669"/>
    <property type="project" value="UniProtKB-KW"/>
</dbReference>
<sequence length="417" mass="47022">MDTVKRKAEDDVIETVELSDSSDEEAQPVGPKKRDLKKTASSDSGQNVVFLDSDNESGGEETGKDEPGVLKVDTMNKLLKEFILITKSDSNIAQFFLSQHDWKLEVAVNDFMSLSGEILNDKNNSQLANSMKNEPWAKNLQSSSEVLGAFSFISWNIDGLDKRNLGPRTANLTRILKEESPDVVFLQEVVPETIDELKSNLQDYKFLVQDYEKNMAEAYFVATLLKKNTVKVLEHVDRPFNNTVMMRGLLITEIEVAGIKMWLLNTHLESTANYKQARVAQLQMAFKEMKEKCQTHHVLFAGDLNLRDAEVGLAGDIPSGAVDLWEACDKRDTCKYTWDSSRNSNIQLGSFSQGSSSRRPYKPRLRFDRAYLGTCKGNSNRPLAVHFGLVGIEKVPNRQCYTSDHWGLQVHFTVNKP</sequence>
<feature type="domain" description="Endonuclease/exonuclease/phosphatase" evidence="12">
    <location>
        <begin position="153"/>
        <end position="343"/>
    </location>
</feature>
<keyword evidence="7" id="KW-0378">Hydrolase</keyword>
<dbReference type="Gene3D" id="1.10.8.10">
    <property type="entry name" value="DNA helicase RuvA subunit, C-terminal domain"/>
    <property type="match status" value="1"/>
</dbReference>
<evidence type="ECO:0000256" key="6">
    <source>
        <dbReference type="ARBA" id="ARBA00022763"/>
    </source>
</evidence>
<evidence type="ECO:0000256" key="8">
    <source>
        <dbReference type="ARBA" id="ARBA00022842"/>
    </source>
</evidence>
<evidence type="ECO:0000259" key="12">
    <source>
        <dbReference type="Pfam" id="PF03372"/>
    </source>
</evidence>
<dbReference type="PANTHER" id="PTHR15822">
    <property type="entry name" value="TRAF AND TNF RECEPTOR-ASSOCIATED PROTEIN"/>
    <property type="match status" value="1"/>
</dbReference>
<proteinExistence type="predicted"/>
<dbReference type="GO" id="GO:0070260">
    <property type="term" value="F:5'-tyrosyl-DNA phosphodiesterase activity"/>
    <property type="evidence" value="ECO:0007669"/>
    <property type="project" value="TreeGrafter"/>
</dbReference>
<evidence type="ECO:0000313" key="14">
    <source>
        <dbReference type="Proteomes" id="UP000494165"/>
    </source>
</evidence>
<comment type="subcellular location">
    <subcellularLocation>
        <location evidence="3">Nucleus</location>
        <location evidence="3">PML body</location>
    </subcellularLocation>
</comment>
<evidence type="ECO:0000256" key="9">
    <source>
        <dbReference type="ARBA" id="ARBA00023204"/>
    </source>
</evidence>
<evidence type="ECO:0000256" key="7">
    <source>
        <dbReference type="ARBA" id="ARBA00022801"/>
    </source>
</evidence>
<dbReference type="InterPro" id="IPR051547">
    <property type="entry name" value="TDP2-like"/>
</dbReference>
<dbReference type="GO" id="GO:0003697">
    <property type="term" value="F:single-stranded DNA binding"/>
    <property type="evidence" value="ECO:0007669"/>
    <property type="project" value="TreeGrafter"/>
</dbReference>
<name>A0A8S1BKM3_9INSE</name>
<dbReference type="GO" id="GO:0004518">
    <property type="term" value="F:nuclease activity"/>
    <property type="evidence" value="ECO:0007669"/>
    <property type="project" value="UniProtKB-KW"/>
</dbReference>
<dbReference type="Pfam" id="PF14555">
    <property type="entry name" value="UBA_4"/>
    <property type="match status" value="1"/>
</dbReference>
<comment type="cofactor">
    <cofactor evidence="2">
        <name>Mg(2+)</name>
        <dbReference type="ChEBI" id="CHEBI:18420"/>
    </cofactor>
</comment>
<keyword evidence="8" id="KW-0460">Magnesium</keyword>
<dbReference type="AlphaFoldDB" id="A0A8S1BKM3"/>
<evidence type="ECO:0000256" key="2">
    <source>
        <dbReference type="ARBA" id="ARBA00001946"/>
    </source>
</evidence>
<evidence type="ECO:0000313" key="13">
    <source>
        <dbReference type="EMBL" id="CAB3359841.1"/>
    </source>
</evidence>
<feature type="region of interest" description="Disordered" evidence="11">
    <location>
        <begin position="15"/>
        <end position="68"/>
    </location>
</feature>
<dbReference type="GO" id="GO:0016605">
    <property type="term" value="C:PML body"/>
    <property type="evidence" value="ECO:0007669"/>
    <property type="project" value="UniProtKB-SubCell"/>
</dbReference>
<organism evidence="13 14">
    <name type="scientific">Cloeon dipterum</name>
    <dbReference type="NCBI Taxonomy" id="197152"/>
    <lineage>
        <taxon>Eukaryota</taxon>
        <taxon>Metazoa</taxon>
        <taxon>Ecdysozoa</taxon>
        <taxon>Arthropoda</taxon>
        <taxon>Hexapoda</taxon>
        <taxon>Insecta</taxon>
        <taxon>Pterygota</taxon>
        <taxon>Palaeoptera</taxon>
        <taxon>Ephemeroptera</taxon>
        <taxon>Pisciforma</taxon>
        <taxon>Baetidae</taxon>
        <taxon>Cloeon</taxon>
    </lineage>
</organism>
<dbReference type="Proteomes" id="UP000494165">
    <property type="component" value="Unassembled WGS sequence"/>
</dbReference>
<dbReference type="InterPro" id="IPR009060">
    <property type="entry name" value="UBA-like_sf"/>
</dbReference>
<dbReference type="InterPro" id="IPR005135">
    <property type="entry name" value="Endo/exonuclease/phosphatase"/>
</dbReference>
<keyword evidence="9" id="KW-0234">DNA repair</keyword>
<dbReference type="SUPFAM" id="SSF46934">
    <property type="entry name" value="UBA-like"/>
    <property type="match status" value="1"/>
</dbReference>
<dbReference type="SUPFAM" id="SSF56219">
    <property type="entry name" value="DNase I-like"/>
    <property type="match status" value="1"/>
</dbReference>
<comment type="cofactor">
    <cofactor evidence="1">
        <name>Mn(2+)</name>
        <dbReference type="ChEBI" id="CHEBI:29035"/>
    </cofactor>
</comment>